<proteinExistence type="predicted"/>
<gene>
    <name evidence="3" type="ORF">H4W19_11765</name>
</gene>
<name>A0ABX6R830_PSEMX</name>
<organism evidence="3 4">
    <name type="scientific">Pseudoxanthomonas mexicana</name>
    <dbReference type="NCBI Taxonomy" id="128785"/>
    <lineage>
        <taxon>Bacteria</taxon>
        <taxon>Pseudomonadati</taxon>
        <taxon>Pseudomonadota</taxon>
        <taxon>Gammaproteobacteria</taxon>
        <taxon>Lysobacterales</taxon>
        <taxon>Lysobacteraceae</taxon>
        <taxon>Pseudoxanthomonas</taxon>
    </lineage>
</organism>
<dbReference type="RefSeq" id="WP_185894433.1">
    <property type="nucleotide sequence ID" value="NZ_CP060028.1"/>
</dbReference>
<keyword evidence="4" id="KW-1185">Reference proteome</keyword>
<feature type="chain" id="PRO_5047387889" evidence="2">
    <location>
        <begin position="23"/>
        <end position="190"/>
    </location>
</feature>
<evidence type="ECO:0000256" key="2">
    <source>
        <dbReference type="SAM" id="SignalP"/>
    </source>
</evidence>
<dbReference type="EMBL" id="CP060028">
    <property type="protein sequence ID" value="QND79047.1"/>
    <property type="molecule type" value="Genomic_DNA"/>
</dbReference>
<dbReference type="Proteomes" id="UP000515506">
    <property type="component" value="Chromosome"/>
</dbReference>
<evidence type="ECO:0000313" key="4">
    <source>
        <dbReference type="Proteomes" id="UP000515506"/>
    </source>
</evidence>
<dbReference type="InterPro" id="IPR021557">
    <property type="entry name" value="DUF3016"/>
</dbReference>
<keyword evidence="2" id="KW-0732">Signal</keyword>
<evidence type="ECO:0000313" key="3">
    <source>
        <dbReference type="EMBL" id="QND79047.1"/>
    </source>
</evidence>
<feature type="signal peptide" evidence="2">
    <location>
        <begin position="1"/>
        <end position="22"/>
    </location>
</feature>
<accession>A0ABX6R830</accession>
<feature type="region of interest" description="Disordered" evidence="1">
    <location>
        <begin position="23"/>
        <end position="43"/>
    </location>
</feature>
<sequence>MKAPALLLTAFIALAAALPGQARPKNVTDPDIPRSLPTDGGAVSVQWTDPAQFSEIKFSGNRWESEQGTWVVDLARYLRDEAGQRLARGQTMDVTITDIDRAGRYEPVVRAAMQDIRIVKDIYPPRMTLRFVVKGPDGQVLAEGERKLVDHGFLTGTNVNSNDSLRYEKRLIDDWLRREFKGNAALTATP</sequence>
<protein>
    <submittedName>
        <fullName evidence="3">DUF3016 domain-containing protein</fullName>
    </submittedName>
</protein>
<dbReference type="Pfam" id="PF11454">
    <property type="entry name" value="DUF3016"/>
    <property type="match status" value="1"/>
</dbReference>
<evidence type="ECO:0000256" key="1">
    <source>
        <dbReference type="SAM" id="MobiDB-lite"/>
    </source>
</evidence>
<reference evidence="3 4" key="1">
    <citation type="submission" date="2020-08" db="EMBL/GenBank/DDBJ databases">
        <title>Streptomycin resistant and MDR strain, P. mexicana.</title>
        <authorList>
            <person name="Ganesh-kumar S."/>
            <person name="Zhe T."/>
            <person name="Yu Z."/>
            <person name="Min Y."/>
        </authorList>
    </citation>
    <scope>NUCLEOTIDE SEQUENCE [LARGE SCALE GENOMIC DNA]</scope>
    <source>
        <strain evidence="3 4">GTZY</strain>
    </source>
</reference>